<name>A0AAU1LKM6_9ACTN</name>
<protein>
    <submittedName>
        <fullName evidence="1">Uncharacterized protein</fullName>
    </submittedName>
</protein>
<dbReference type="EMBL" id="CP108169">
    <property type="protein sequence ID" value="WTQ71851.1"/>
    <property type="molecule type" value="Genomic_DNA"/>
</dbReference>
<dbReference type="AlphaFoldDB" id="A0AAU1LKM6"/>
<proteinExistence type="predicted"/>
<gene>
    <name evidence="1" type="ORF">OG222_01630</name>
</gene>
<organism evidence="1">
    <name type="scientific">Streptomyces sp. NBC_00148</name>
    <dbReference type="NCBI Taxonomy" id="2903626"/>
    <lineage>
        <taxon>Bacteria</taxon>
        <taxon>Bacillati</taxon>
        <taxon>Actinomycetota</taxon>
        <taxon>Actinomycetes</taxon>
        <taxon>Kitasatosporales</taxon>
        <taxon>Streptomycetaceae</taxon>
        <taxon>Streptomyces</taxon>
    </lineage>
</organism>
<sequence length="103" mass="10848">MLDTVEFFAPCERFDEAVCLHLHHVPEIEVQVGGSVARTAGILAASGRDVDRPLGAADSSNCAPCRPGEDGHRTLPGNHACHAVECRSAGPNLDDGQRASMCP</sequence>
<evidence type="ECO:0000313" key="1">
    <source>
        <dbReference type="EMBL" id="WTQ71851.1"/>
    </source>
</evidence>
<accession>A0AAU1LKM6</accession>
<reference evidence="1" key="1">
    <citation type="submission" date="2022-10" db="EMBL/GenBank/DDBJ databases">
        <title>The complete genomes of actinobacterial strains from the NBC collection.</title>
        <authorList>
            <person name="Joergensen T.S."/>
            <person name="Alvarez Arevalo M."/>
            <person name="Sterndorff E.B."/>
            <person name="Faurdal D."/>
            <person name="Vuksanovic O."/>
            <person name="Mourched A.-S."/>
            <person name="Charusanti P."/>
            <person name="Shaw S."/>
            <person name="Blin K."/>
            <person name="Weber T."/>
        </authorList>
    </citation>
    <scope>NUCLEOTIDE SEQUENCE</scope>
    <source>
        <strain evidence="1">NBC_00148</strain>
    </source>
</reference>